<name>G0US31_TRYCI</name>
<dbReference type="AlphaFoldDB" id="G0US31"/>
<dbReference type="GO" id="GO:0036064">
    <property type="term" value="C:ciliary basal body"/>
    <property type="evidence" value="ECO:0007669"/>
    <property type="project" value="TreeGrafter"/>
</dbReference>
<dbReference type="VEuPathDB" id="TriTrypDB:TcIL3000_8_4140"/>
<feature type="coiled-coil region" evidence="1">
    <location>
        <begin position="283"/>
        <end position="324"/>
    </location>
</feature>
<dbReference type="PANTHER" id="PTHR46518">
    <property type="entry name" value="COILED-COIL DOMAIN-CONTAINING PROTEIN 151"/>
    <property type="match status" value="1"/>
</dbReference>
<feature type="coiled-coil region" evidence="1">
    <location>
        <begin position="134"/>
        <end position="168"/>
    </location>
</feature>
<dbReference type="GO" id="GO:0097542">
    <property type="term" value="C:ciliary tip"/>
    <property type="evidence" value="ECO:0007669"/>
    <property type="project" value="TreeGrafter"/>
</dbReference>
<dbReference type="GO" id="GO:0035253">
    <property type="term" value="C:ciliary rootlet"/>
    <property type="evidence" value="ECO:0007669"/>
    <property type="project" value="TreeGrafter"/>
</dbReference>
<protein>
    <submittedName>
        <fullName evidence="3">Uncharacterized protein</fullName>
    </submittedName>
</protein>
<dbReference type="GO" id="GO:0003341">
    <property type="term" value="P:cilium movement"/>
    <property type="evidence" value="ECO:0007669"/>
    <property type="project" value="InterPro"/>
</dbReference>
<gene>
    <name evidence="3" type="ORF">TCIL3000_8_4140</name>
</gene>
<evidence type="ECO:0000256" key="2">
    <source>
        <dbReference type="SAM" id="MobiDB-lite"/>
    </source>
</evidence>
<keyword evidence="1" id="KW-0175">Coiled coil</keyword>
<dbReference type="EMBL" id="HE575321">
    <property type="protein sequence ID" value="CCC92193.1"/>
    <property type="molecule type" value="Genomic_DNA"/>
</dbReference>
<feature type="coiled-coil region" evidence="1">
    <location>
        <begin position="403"/>
        <end position="437"/>
    </location>
</feature>
<proteinExistence type="predicted"/>
<organism evidence="3">
    <name type="scientific">Trypanosoma congolense (strain IL3000)</name>
    <dbReference type="NCBI Taxonomy" id="1068625"/>
    <lineage>
        <taxon>Eukaryota</taxon>
        <taxon>Discoba</taxon>
        <taxon>Euglenozoa</taxon>
        <taxon>Kinetoplastea</taxon>
        <taxon>Metakinetoplastina</taxon>
        <taxon>Trypanosomatida</taxon>
        <taxon>Trypanosomatidae</taxon>
        <taxon>Trypanosoma</taxon>
        <taxon>Nannomonas</taxon>
    </lineage>
</organism>
<reference evidence="3" key="1">
    <citation type="journal article" date="2012" name="Proc. Natl. Acad. Sci. U.S.A.">
        <title>Antigenic diversity is generated by distinct evolutionary mechanisms in African trypanosome species.</title>
        <authorList>
            <person name="Jackson A.P."/>
            <person name="Berry A."/>
            <person name="Aslett M."/>
            <person name="Allison H.C."/>
            <person name="Burton P."/>
            <person name="Vavrova-Anderson J."/>
            <person name="Brown R."/>
            <person name="Browne H."/>
            <person name="Corton N."/>
            <person name="Hauser H."/>
            <person name="Gamble J."/>
            <person name="Gilderthorp R."/>
            <person name="Marcello L."/>
            <person name="McQuillan J."/>
            <person name="Otto T.D."/>
            <person name="Quail M.A."/>
            <person name="Sanders M.J."/>
            <person name="van Tonder A."/>
            <person name="Ginger M.L."/>
            <person name="Field M.C."/>
            <person name="Barry J.D."/>
            <person name="Hertz-Fowler C."/>
            <person name="Berriman M."/>
        </authorList>
    </citation>
    <scope>NUCLEOTIDE SEQUENCE</scope>
    <source>
        <strain evidence="3">IL3000</strain>
    </source>
</reference>
<feature type="compositionally biased region" description="Basic residues" evidence="2">
    <location>
        <begin position="28"/>
        <end position="42"/>
    </location>
</feature>
<accession>G0US31</accession>
<sequence>MDRPATAPKMAAPSSTRLGLRTPGGAHNPRKGSAHSPHKQQSKQRDPVGSRHALAAETPRSEAELYVQRINEISAQRTKVVRDFQQKIASNRARVRMMHEENTHLRSIRAGGKDVTARELELLDKRKYTAIRRLNRLSHQVRKIEEGIQTAEEVRANNEKELSLLTREGTATGCKSVALRIQRLENFLDRILGHQRFVARINESYNELLQELLKDSVGRDTRTRFLEQSVGVRHQDYARLVVLYHNATSLHEKAQGDLRRFDQFFQQSRKLKDKALAERRNYVEAALRQTQRQELRYVELQQEIDEELQRLEEIEVEKQVMHQRRQRSLSATERLQSCISTADGKLSSRANDRLNNVLLVTGSAKDEERMRTLETSFTRMMRVTEAQTLEDLFLKFKKEQGLREQLKLQSEKEQERYEEIHEEVKRLRKKVKEHGIRHVHCTPMTSCMRSELEGYIKEAMYKRDLALEKVTEMEHTVAEVLKNTDVLGEQVSCYRPEVQISQTQIENLITNLEVLQVKIVSLADDTVGQNPTTPCVGSMYVKIPGTNTRIKRFPSRPKVDKNKAPTTLTPLENHNNSEACDSCLLGTESCLTDSLVNGIVPVDAAKFGASVVSSDSGDDEMDSEEGKGAIALLDNDEPLGREQIKRLAALVLRREDRRKLREDRQR</sequence>
<feature type="region of interest" description="Disordered" evidence="2">
    <location>
        <begin position="1"/>
        <end position="61"/>
    </location>
</feature>
<dbReference type="GO" id="GO:0036158">
    <property type="term" value="P:outer dynein arm assembly"/>
    <property type="evidence" value="ECO:0007669"/>
    <property type="project" value="InterPro"/>
</dbReference>
<dbReference type="PANTHER" id="PTHR46518:SF1">
    <property type="entry name" value="OUTER DYNEIN ARM-DOCKING COMPLEX SUBUNIT 3"/>
    <property type="match status" value="1"/>
</dbReference>
<evidence type="ECO:0000256" key="1">
    <source>
        <dbReference type="SAM" id="Coils"/>
    </source>
</evidence>
<evidence type="ECO:0000313" key="3">
    <source>
        <dbReference type="EMBL" id="CCC92193.1"/>
    </source>
</evidence>
<dbReference type="InterPro" id="IPR033192">
    <property type="entry name" value="ODAD3"/>
</dbReference>